<gene>
    <name evidence="2" type="ORF">H3H37_20825</name>
</gene>
<dbReference type="SUPFAM" id="SSF53850">
    <property type="entry name" value="Periplasmic binding protein-like II"/>
    <property type="match status" value="1"/>
</dbReference>
<keyword evidence="1" id="KW-0732">Signal</keyword>
<organism evidence="2 3">
    <name type="scientific">Rugamonas brunnea</name>
    <dbReference type="NCBI Taxonomy" id="2758569"/>
    <lineage>
        <taxon>Bacteria</taxon>
        <taxon>Pseudomonadati</taxon>
        <taxon>Pseudomonadota</taxon>
        <taxon>Betaproteobacteria</taxon>
        <taxon>Burkholderiales</taxon>
        <taxon>Oxalobacteraceae</taxon>
        <taxon>Telluria group</taxon>
        <taxon>Rugamonas</taxon>
    </lineage>
</organism>
<protein>
    <recommendedName>
        <fullName evidence="4">Solute-binding protein family 3/N-terminal domain-containing protein</fullName>
    </recommendedName>
</protein>
<name>A0A7W2IDK3_9BURK</name>
<dbReference type="AlphaFoldDB" id="A0A7W2IDK3"/>
<sequence>MPSLHRPRRLRRWLAAACVLLASACGAPAWATLHVVYPRIEERPPDDYGYKLLELALKKSGVPFVLSMSVPKMNQERARSLLEHGEISVFDAGTSAEFETRFDAVYFPIDRGLSGFRLLLIHKDAQQDFAAIQNLGELRRVVAGQGPGWADSKVLAASGIHVRTAEFESLFRMVNAKRIDFYPLGADEAFTLLERYRALAPDVVVEPHLVLQYPFSRQFFVRKGDTELRDAILNGLQKSFADGSLLRFFEQDERSHTSLQRAGLKQRTIIGLDNPYLTPAFRQIPKEYFYLP</sequence>
<evidence type="ECO:0000313" key="2">
    <source>
        <dbReference type="EMBL" id="MBA5639509.1"/>
    </source>
</evidence>
<dbReference type="Gene3D" id="3.40.190.10">
    <property type="entry name" value="Periplasmic binding protein-like II"/>
    <property type="match status" value="2"/>
</dbReference>
<evidence type="ECO:0000256" key="1">
    <source>
        <dbReference type="SAM" id="SignalP"/>
    </source>
</evidence>
<keyword evidence="3" id="KW-1185">Reference proteome</keyword>
<dbReference type="EMBL" id="JACEZT010000016">
    <property type="protein sequence ID" value="MBA5639509.1"/>
    <property type="molecule type" value="Genomic_DNA"/>
</dbReference>
<dbReference type="Proteomes" id="UP000534388">
    <property type="component" value="Unassembled WGS sequence"/>
</dbReference>
<comment type="caution">
    <text evidence="2">The sequence shown here is derived from an EMBL/GenBank/DDBJ whole genome shotgun (WGS) entry which is preliminary data.</text>
</comment>
<dbReference type="RefSeq" id="WP_182166086.1">
    <property type="nucleotide sequence ID" value="NZ_JACEZT010000016.1"/>
</dbReference>
<evidence type="ECO:0000313" key="3">
    <source>
        <dbReference type="Proteomes" id="UP000534388"/>
    </source>
</evidence>
<feature type="signal peptide" evidence="1">
    <location>
        <begin position="1"/>
        <end position="31"/>
    </location>
</feature>
<feature type="chain" id="PRO_5030674436" description="Solute-binding protein family 3/N-terminal domain-containing protein" evidence="1">
    <location>
        <begin position="32"/>
        <end position="292"/>
    </location>
</feature>
<dbReference type="PROSITE" id="PS51257">
    <property type="entry name" value="PROKAR_LIPOPROTEIN"/>
    <property type="match status" value="1"/>
</dbReference>
<accession>A0A7W2IDK3</accession>
<proteinExistence type="predicted"/>
<reference evidence="2 3" key="1">
    <citation type="submission" date="2020-07" db="EMBL/GenBank/DDBJ databases">
        <title>Novel species isolated from subtropical streams in China.</title>
        <authorList>
            <person name="Lu H."/>
        </authorList>
    </citation>
    <scope>NUCLEOTIDE SEQUENCE [LARGE SCALE GENOMIC DNA]</scope>
    <source>
        <strain evidence="2 3">LX20W</strain>
    </source>
</reference>
<evidence type="ECO:0008006" key="4">
    <source>
        <dbReference type="Google" id="ProtNLM"/>
    </source>
</evidence>